<organism evidence="1 2">
    <name type="scientific">Aeromonas veronii</name>
    <dbReference type="NCBI Taxonomy" id="654"/>
    <lineage>
        <taxon>Bacteria</taxon>
        <taxon>Pseudomonadati</taxon>
        <taxon>Pseudomonadota</taxon>
        <taxon>Gammaproteobacteria</taxon>
        <taxon>Aeromonadales</taxon>
        <taxon>Aeromonadaceae</taxon>
        <taxon>Aeromonas</taxon>
    </lineage>
</organism>
<evidence type="ECO:0000313" key="1">
    <source>
        <dbReference type="EMBL" id="BBR39920.1"/>
    </source>
</evidence>
<dbReference type="AlphaFoldDB" id="A0A6S5BWJ8"/>
<dbReference type="Proteomes" id="UP000515442">
    <property type="component" value="Chromosome"/>
</dbReference>
<sequence length="36" mass="4125">MHNLVSYGHFMAIIVENSEKTQLVWCGMIIEQTSTL</sequence>
<gene>
    <name evidence="1" type="ORF">WP3W19E03_24450</name>
</gene>
<dbReference type="EMBL" id="AP022038">
    <property type="protein sequence ID" value="BBR39920.1"/>
    <property type="molecule type" value="Genomic_DNA"/>
</dbReference>
<proteinExistence type="predicted"/>
<evidence type="ECO:0000313" key="2">
    <source>
        <dbReference type="Proteomes" id="UP000515442"/>
    </source>
</evidence>
<accession>A0A6S5BWJ8</accession>
<reference evidence="1 2" key="1">
    <citation type="submission" date="2019-12" db="EMBL/GenBank/DDBJ databases">
        <title>complete genome sequences of Aeromonas veronii str. WP3-W19-ESBL-03 isolated from wastewater treatment plant effluent.</title>
        <authorList>
            <person name="Sekizuka T."/>
            <person name="Itokawa K."/>
            <person name="Yatsu K."/>
            <person name="Inamine Y."/>
            <person name="Kuroda M."/>
        </authorList>
    </citation>
    <scope>NUCLEOTIDE SEQUENCE [LARGE SCALE GENOMIC DNA]</scope>
    <source>
        <strain evidence="1 2">WP3-W19-ESBL-03</strain>
    </source>
</reference>
<name>A0A6S5BWJ8_AERVE</name>
<protein>
    <submittedName>
        <fullName evidence="1">Uncharacterized protein</fullName>
    </submittedName>
</protein>